<evidence type="ECO:0000256" key="1">
    <source>
        <dbReference type="SAM" id="SignalP"/>
    </source>
</evidence>
<keyword evidence="1" id="KW-0732">Signal</keyword>
<feature type="chain" id="PRO_5007294465" evidence="1">
    <location>
        <begin position="17"/>
        <end position="111"/>
    </location>
</feature>
<accession>A0A137P5T5</accession>
<gene>
    <name evidence="2" type="ORF">CONCODRAFT_7054</name>
</gene>
<protein>
    <submittedName>
        <fullName evidence="2">Uncharacterized protein</fullName>
    </submittedName>
</protein>
<name>A0A137P5T5_CONC2</name>
<reference evidence="2 3" key="1">
    <citation type="journal article" date="2015" name="Genome Biol. Evol.">
        <title>Phylogenomic analyses indicate that early fungi evolved digesting cell walls of algal ancestors of land plants.</title>
        <authorList>
            <person name="Chang Y."/>
            <person name="Wang S."/>
            <person name="Sekimoto S."/>
            <person name="Aerts A.L."/>
            <person name="Choi C."/>
            <person name="Clum A."/>
            <person name="LaButti K.M."/>
            <person name="Lindquist E.A."/>
            <person name="Yee Ngan C."/>
            <person name="Ohm R.A."/>
            <person name="Salamov A.A."/>
            <person name="Grigoriev I.V."/>
            <person name="Spatafora J.W."/>
            <person name="Berbee M.L."/>
        </authorList>
    </citation>
    <scope>NUCLEOTIDE SEQUENCE [LARGE SCALE GENOMIC DNA]</scope>
    <source>
        <strain evidence="2 3">NRRL 28638</strain>
    </source>
</reference>
<organism evidence="2 3">
    <name type="scientific">Conidiobolus coronatus (strain ATCC 28846 / CBS 209.66 / NRRL 28638)</name>
    <name type="common">Delacroixia coronata</name>
    <dbReference type="NCBI Taxonomy" id="796925"/>
    <lineage>
        <taxon>Eukaryota</taxon>
        <taxon>Fungi</taxon>
        <taxon>Fungi incertae sedis</taxon>
        <taxon>Zoopagomycota</taxon>
        <taxon>Entomophthoromycotina</taxon>
        <taxon>Entomophthoromycetes</taxon>
        <taxon>Entomophthorales</taxon>
        <taxon>Ancylistaceae</taxon>
        <taxon>Conidiobolus</taxon>
    </lineage>
</organism>
<keyword evidence="3" id="KW-1185">Reference proteome</keyword>
<proteinExistence type="predicted"/>
<dbReference type="AlphaFoldDB" id="A0A137P5T5"/>
<dbReference type="EMBL" id="KQ964504">
    <property type="protein sequence ID" value="KXN70365.1"/>
    <property type="molecule type" value="Genomic_DNA"/>
</dbReference>
<feature type="signal peptide" evidence="1">
    <location>
        <begin position="1"/>
        <end position="16"/>
    </location>
</feature>
<evidence type="ECO:0000313" key="2">
    <source>
        <dbReference type="EMBL" id="KXN70365.1"/>
    </source>
</evidence>
<evidence type="ECO:0000313" key="3">
    <source>
        <dbReference type="Proteomes" id="UP000070444"/>
    </source>
</evidence>
<dbReference type="Proteomes" id="UP000070444">
    <property type="component" value="Unassembled WGS sequence"/>
</dbReference>
<sequence length="111" mass="12531">MKLFLLTLITSTLCHKATIWERDGSEKNIQGDFGQCIYVKGTAVGIRVPRGVEVQFYKGNACQKNWFLHAWGTVKFDKAYDYYSVRLAPRGENNKNVMEASSGGFDVTNDD</sequence>